<dbReference type="Pfam" id="PF01584">
    <property type="entry name" value="CheW"/>
    <property type="match status" value="1"/>
</dbReference>
<dbReference type="PANTHER" id="PTHR22617">
    <property type="entry name" value="CHEMOTAXIS SENSOR HISTIDINE KINASE-RELATED"/>
    <property type="match status" value="1"/>
</dbReference>
<dbReference type="AlphaFoldDB" id="A0A7C9QTV1"/>
<dbReference type="PROSITE" id="PS50851">
    <property type="entry name" value="CHEW"/>
    <property type="match status" value="1"/>
</dbReference>
<proteinExistence type="predicted"/>
<dbReference type="Gene3D" id="2.40.50.180">
    <property type="entry name" value="CheA-289, Domain 4"/>
    <property type="match status" value="1"/>
</dbReference>
<dbReference type="GO" id="GO:0007165">
    <property type="term" value="P:signal transduction"/>
    <property type="evidence" value="ECO:0007669"/>
    <property type="project" value="InterPro"/>
</dbReference>
<gene>
    <name evidence="2" type="ORF">G4223_09815</name>
</gene>
<dbReference type="Proteomes" id="UP000480684">
    <property type="component" value="Unassembled WGS sequence"/>
</dbReference>
<evidence type="ECO:0000259" key="1">
    <source>
        <dbReference type="PROSITE" id="PS50851"/>
    </source>
</evidence>
<feature type="domain" description="CheW-like" evidence="1">
    <location>
        <begin position="6"/>
        <end position="146"/>
    </location>
</feature>
<protein>
    <submittedName>
        <fullName evidence="2">Purine-binding chemotaxis protein CheW</fullName>
    </submittedName>
</protein>
<comment type="caution">
    <text evidence="2">The sequence shown here is derived from an EMBL/GenBank/DDBJ whole genome shotgun (WGS) entry which is preliminary data.</text>
</comment>
<accession>A0A7C9QTV1</accession>
<dbReference type="Gene3D" id="2.30.30.40">
    <property type="entry name" value="SH3 Domains"/>
    <property type="match status" value="1"/>
</dbReference>
<reference evidence="2 3" key="1">
    <citation type="submission" date="2020-02" db="EMBL/GenBank/DDBJ databases">
        <authorList>
            <person name="Dziuba M."/>
            <person name="Kuznetsov B."/>
            <person name="Mardanov A."/>
            <person name="Ravin N."/>
            <person name="Grouzdev D."/>
        </authorList>
    </citation>
    <scope>NUCLEOTIDE SEQUENCE [LARGE SCALE GENOMIC DNA]</scope>
    <source>
        <strain evidence="2 3">SpK</strain>
    </source>
</reference>
<dbReference type="SUPFAM" id="SSF50341">
    <property type="entry name" value="CheW-like"/>
    <property type="match status" value="1"/>
</dbReference>
<dbReference type="GO" id="GO:0005829">
    <property type="term" value="C:cytosol"/>
    <property type="evidence" value="ECO:0007669"/>
    <property type="project" value="TreeGrafter"/>
</dbReference>
<dbReference type="PANTHER" id="PTHR22617:SF23">
    <property type="entry name" value="CHEMOTAXIS PROTEIN CHEW"/>
    <property type="match status" value="1"/>
</dbReference>
<dbReference type="CDD" id="cd00732">
    <property type="entry name" value="CheW"/>
    <property type="match status" value="1"/>
</dbReference>
<dbReference type="InterPro" id="IPR002545">
    <property type="entry name" value="CheW-lke_dom"/>
</dbReference>
<organism evidence="2 3">
    <name type="scientific">Magnetospirillum aberrantis SpK</name>
    <dbReference type="NCBI Taxonomy" id="908842"/>
    <lineage>
        <taxon>Bacteria</taxon>
        <taxon>Pseudomonadati</taxon>
        <taxon>Pseudomonadota</taxon>
        <taxon>Alphaproteobacteria</taxon>
        <taxon>Rhodospirillales</taxon>
        <taxon>Rhodospirillaceae</taxon>
        <taxon>Magnetospirillum</taxon>
    </lineage>
</organism>
<dbReference type="InterPro" id="IPR036061">
    <property type="entry name" value="CheW-like_dom_sf"/>
</dbReference>
<evidence type="ECO:0000313" key="2">
    <source>
        <dbReference type="EMBL" id="NFV80405.1"/>
    </source>
</evidence>
<name>A0A7C9QTV1_9PROT</name>
<dbReference type="InterPro" id="IPR039315">
    <property type="entry name" value="CheW"/>
</dbReference>
<dbReference type="SMART" id="SM00260">
    <property type="entry name" value="CheW"/>
    <property type="match status" value="1"/>
</dbReference>
<dbReference type="GO" id="GO:0006935">
    <property type="term" value="P:chemotaxis"/>
    <property type="evidence" value="ECO:0007669"/>
    <property type="project" value="InterPro"/>
</dbReference>
<evidence type="ECO:0000313" key="3">
    <source>
        <dbReference type="Proteomes" id="UP000480684"/>
    </source>
</evidence>
<dbReference type="RefSeq" id="WP_163678581.1">
    <property type="nucleotide sequence ID" value="NZ_JAAIYP010000036.1"/>
</dbReference>
<keyword evidence="3" id="KW-1185">Reference proteome</keyword>
<sequence>MSDSNSKQFISFTIGDEEYGVDIMAIREIKGWTQTTELPNTPPFMRGVINLRGAIVPILDLRARFCAARTDTTERHVIIVVAVGTRVAGILVDAVADIIAVAASDIQGVPQLDHGSAAGFLTGLVTVEGRMVALLDLDRIFDFDAMDGVALAATA</sequence>
<dbReference type="EMBL" id="JAAIYP010000036">
    <property type="protein sequence ID" value="NFV80405.1"/>
    <property type="molecule type" value="Genomic_DNA"/>
</dbReference>